<dbReference type="Pfam" id="PF09907">
    <property type="entry name" value="HigB_toxin"/>
    <property type="match status" value="1"/>
</dbReference>
<dbReference type="GO" id="GO:0110001">
    <property type="term" value="C:toxin-antitoxin complex"/>
    <property type="evidence" value="ECO:0007669"/>
    <property type="project" value="InterPro"/>
</dbReference>
<evidence type="ECO:0000313" key="2">
    <source>
        <dbReference type="Proteomes" id="UP000199698"/>
    </source>
</evidence>
<keyword evidence="2" id="KW-1185">Reference proteome</keyword>
<proteinExistence type="predicted"/>
<name>A0A1C4DBB9_9GAMM</name>
<dbReference type="STRING" id="1798183.GA0061080_106614"/>
<reference evidence="2" key="1">
    <citation type="submission" date="2016-08" db="EMBL/GenBank/DDBJ databases">
        <authorList>
            <person name="Varghese N."/>
            <person name="Submissions Spin"/>
        </authorList>
    </citation>
    <scope>NUCLEOTIDE SEQUENCE [LARGE SCALE GENOMIC DNA]</scope>
    <source>
        <strain evidence="2">R-53144</strain>
    </source>
</reference>
<dbReference type="OrthoDB" id="9799912at2"/>
<dbReference type="EMBL" id="FMBA01000066">
    <property type="protein sequence ID" value="SCC28616.1"/>
    <property type="molecule type" value="Genomic_DNA"/>
</dbReference>
<evidence type="ECO:0000313" key="1">
    <source>
        <dbReference type="EMBL" id="SCC28616.1"/>
    </source>
</evidence>
<accession>A0A1C4DBB9</accession>
<dbReference type="InterPro" id="IPR018669">
    <property type="entry name" value="Toxin_HigB"/>
</dbReference>
<protein>
    <submittedName>
        <fullName evidence="1">mRNA interferase HigB</fullName>
    </submittedName>
</protein>
<dbReference type="RefSeq" id="WP_091125722.1">
    <property type="nucleotide sequence ID" value="NZ_FMBA01000066.1"/>
</dbReference>
<gene>
    <name evidence="1" type="ORF">GA0061080_106614</name>
</gene>
<dbReference type="AlphaFoldDB" id="A0A1C4DBB9"/>
<sequence length="96" mass="11408">MKIFGKEKIIKFNKKHPEASRHLNSWVRKVELSTWNNPHDIKNNFNNSYDQLGDSKGVFNVKHNNYRIVVQVRYCNGMVLIDGVYTHSEYDKLRLK</sequence>
<organism evidence="1 2">
    <name type="scientific">Gilliamella intestini</name>
    <dbReference type="NCBI Taxonomy" id="1798183"/>
    <lineage>
        <taxon>Bacteria</taxon>
        <taxon>Pseudomonadati</taxon>
        <taxon>Pseudomonadota</taxon>
        <taxon>Gammaproteobacteria</taxon>
        <taxon>Orbales</taxon>
        <taxon>Orbaceae</taxon>
        <taxon>Gilliamella</taxon>
    </lineage>
</organism>
<dbReference type="Proteomes" id="UP000199698">
    <property type="component" value="Unassembled WGS sequence"/>
</dbReference>
<dbReference type="GO" id="GO:0004519">
    <property type="term" value="F:endonuclease activity"/>
    <property type="evidence" value="ECO:0007669"/>
    <property type="project" value="InterPro"/>
</dbReference>
<dbReference type="GO" id="GO:0003723">
    <property type="term" value="F:RNA binding"/>
    <property type="evidence" value="ECO:0007669"/>
    <property type="project" value="InterPro"/>
</dbReference>